<evidence type="ECO:0000313" key="2">
    <source>
        <dbReference type="Proteomes" id="UP000541535"/>
    </source>
</evidence>
<organism evidence="1 2">
    <name type="scientific">Pseudoduganella violacea</name>
    <dbReference type="NCBI Taxonomy" id="1715466"/>
    <lineage>
        <taxon>Bacteria</taxon>
        <taxon>Pseudomonadati</taxon>
        <taxon>Pseudomonadota</taxon>
        <taxon>Betaproteobacteria</taxon>
        <taxon>Burkholderiales</taxon>
        <taxon>Oxalobacteraceae</taxon>
        <taxon>Telluria group</taxon>
        <taxon>Pseudoduganella</taxon>
    </lineage>
</organism>
<proteinExistence type="predicted"/>
<gene>
    <name evidence="1" type="ORF">FHS03_005332</name>
</gene>
<accession>A0A7W5BHD3</accession>
<comment type="caution">
    <text evidence="1">The sequence shown here is derived from an EMBL/GenBank/DDBJ whole genome shotgun (WGS) entry which is preliminary data.</text>
</comment>
<dbReference type="RefSeq" id="WP_183443904.1">
    <property type="nucleotide sequence ID" value="NZ_JACHXD010000026.1"/>
</dbReference>
<dbReference type="Proteomes" id="UP000541535">
    <property type="component" value="Unassembled WGS sequence"/>
</dbReference>
<keyword evidence="2" id="KW-1185">Reference proteome</keyword>
<dbReference type="EMBL" id="JACHXD010000026">
    <property type="protein sequence ID" value="MBB3122235.1"/>
    <property type="molecule type" value="Genomic_DNA"/>
</dbReference>
<evidence type="ECO:0000313" key="1">
    <source>
        <dbReference type="EMBL" id="MBB3122235.1"/>
    </source>
</evidence>
<sequence length="544" mass="57902">MANMIAFAPNEFGGSSFNHAGFSAPAANGGLEAPTRHVHAANGAVSAGARSFVAARVSRIVLRREPTPSEALAWTSLIARQSSVVLGRAELALRLLDRPEMAELDARARLLRAYNAVFDRYDAVASQDHGYWLRQLENEPLADLVLRHFVPLYEAGYRSGPCAAPADARKPFFLARDSESVPLIFTVGANGHLYLFRRTPFGRWSQTDLSAALPRPAKAVVQCIDVRQGADGNISIALAVAARQDAPNSTIYTACGLPNWMDEAGWYAAFCALTPRPDTPAGAIASRIAFGPLQPGAAPLVLLTASVNGAHDTWCFNAAAPLTMMSHLRLPAEARQVRGYVAGSYRLPGLWTLYDEGGERALAFNSFPDQCGWAVNIDYTALPRRAASVHLAPGSVPNVPDVFVAGDSIVVYRGGHSVPQPVAQIGGAQLVWSECDDSGEHLAYTDGSGGLYMLSRTLGAPWRLPYPVASFLVSAALTADVANGGVHAVGVTPGGALEWQRYDPSGKLVVSEEITQTAVWESASLAQGELHAVPHPVQHDTAVA</sequence>
<name>A0A7W5BHD3_9BURK</name>
<dbReference type="AlphaFoldDB" id="A0A7W5BHD3"/>
<reference evidence="1 2" key="1">
    <citation type="submission" date="2020-08" db="EMBL/GenBank/DDBJ databases">
        <title>Genomic Encyclopedia of Type Strains, Phase III (KMG-III): the genomes of soil and plant-associated and newly described type strains.</title>
        <authorList>
            <person name="Whitman W."/>
        </authorList>
    </citation>
    <scope>NUCLEOTIDE SEQUENCE [LARGE SCALE GENOMIC DNA]</scope>
    <source>
        <strain evidence="1 2">CECT 8897</strain>
    </source>
</reference>
<protein>
    <submittedName>
        <fullName evidence="1">Uncharacterized protein</fullName>
    </submittedName>
</protein>